<dbReference type="EMBL" id="JBIAZU010000005">
    <property type="protein sequence ID" value="MFF5293051.1"/>
    <property type="molecule type" value="Genomic_DNA"/>
</dbReference>
<evidence type="ECO:0000256" key="1">
    <source>
        <dbReference type="SAM" id="SignalP"/>
    </source>
</evidence>
<organism evidence="2 3">
    <name type="scientific">Paractinoplanes globisporus</name>
    <dbReference type="NCBI Taxonomy" id="113565"/>
    <lineage>
        <taxon>Bacteria</taxon>
        <taxon>Bacillati</taxon>
        <taxon>Actinomycetota</taxon>
        <taxon>Actinomycetes</taxon>
        <taxon>Micromonosporales</taxon>
        <taxon>Micromonosporaceae</taxon>
        <taxon>Paractinoplanes</taxon>
    </lineage>
</organism>
<feature type="signal peptide" evidence="1">
    <location>
        <begin position="1"/>
        <end position="28"/>
    </location>
</feature>
<dbReference type="RefSeq" id="WP_157296051.1">
    <property type="nucleotide sequence ID" value="NZ_JBIAZU010000005.1"/>
</dbReference>
<evidence type="ECO:0000313" key="3">
    <source>
        <dbReference type="Proteomes" id="UP001602245"/>
    </source>
</evidence>
<sequence length="165" mass="17373">MTTNSAAALFAASAAAAGLLVVASPAQAASCVEGRATARELAAAGDFTEAADQMELLSLALRTSSTRGCAWGVVAGALPGMRAWIWVDRSADGGATWVKSEVRKTAGVNTSTYTSAYSTEGYNAVRACGQYLRQNVKPDVKWYDPQGISRPPTVSDIYCTWWVTP</sequence>
<gene>
    <name evidence="2" type="ORF">ACFY35_26735</name>
</gene>
<protein>
    <recommendedName>
        <fullName evidence="4">Secreted protein</fullName>
    </recommendedName>
</protein>
<evidence type="ECO:0008006" key="4">
    <source>
        <dbReference type="Google" id="ProtNLM"/>
    </source>
</evidence>
<feature type="chain" id="PRO_5045773479" description="Secreted protein" evidence="1">
    <location>
        <begin position="29"/>
        <end position="165"/>
    </location>
</feature>
<keyword evidence="1" id="KW-0732">Signal</keyword>
<evidence type="ECO:0000313" key="2">
    <source>
        <dbReference type="EMBL" id="MFF5293051.1"/>
    </source>
</evidence>
<reference evidence="2 3" key="1">
    <citation type="submission" date="2024-10" db="EMBL/GenBank/DDBJ databases">
        <title>The Natural Products Discovery Center: Release of the First 8490 Sequenced Strains for Exploring Actinobacteria Biosynthetic Diversity.</title>
        <authorList>
            <person name="Kalkreuter E."/>
            <person name="Kautsar S.A."/>
            <person name="Yang D."/>
            <person name="Bader C.D."/>
            <person name="Teijaro C.N."/>
            <person name="Fluegel L."/>
            <person name="Davis C.M."/>
            <person name="Simpson J.R."/>
            <person name="Lauterbach L."/>
            <person name="Steele A.D."/>
            <person name="Gui C."/>
            <person name="Meng S."/>
            <person name="Li G."/>
            <person name="Viehrig K."/>
            <person name="Ye F."/>
            <person name="Su P."/>
            <person name="Kiefer A.F."/>
            <person name="Nichols A."/>
            <person name="Cepeda A.J."/>
            <person name="Yan W."/>
            <person name="Fan B."/>
            <person name="Jiang Y."/>
            <person name="Adhikari A."/>
            <person name="Zheng C.-J."/>
            <person name="Schuster L."/>
            <person name="Cowan T.M."/>
            <person name="Smanski M.J."/>
            <person name="Chevrette M.G."/>
            <person name="De Carvalho L.P.S."/>
            <person name="Shen B."/>
        </authorList>
    </citation>
    <scope>NUCLEOTIDE SEQUENCE [LARGE SCALE GENOMIC DNA]</scope>
    <source>
        <strain evidence="2 3">NPDC000087</strain>
    </source>
</reference>
<accession>A0ABW6WID7</accession>
<dbReference type="Proteomes" id="UP001602245">
    <property type="component" value="Unassembled WGS sequence"/>
</dbReference>
<comment type="caution">
    <text evidence="2">The sequence shown here is derived from an EMBL/GenBank/DDBJ whole genome shotgun (WGS) entry which is preliminary data.</text>
</comment>
<proteinExistence type="predicted"/>
<keyword evidence="3" id="KW-1185">Reference proteome</keyword>
<name>A0ABW6WID7_9ACTN</name>